<evidence type="ECO:0000313" key="9">
    <source>
        <dbReference type="Proteomes" id="UP000282832"/>
    </source>
</evidence>
<dbReference type="OrthoDB" id="9809288at2"/>
<dbReference type="PANTHER" id="PTHR43673:SF2">
    <property type="entry name" value="NITROREDUCTASE"/>
    <property type="match status" value="1"/>
</dbReference>
<dbReference type="CDD" id="cd02149">
    <property type="entry name" value="NfsB-like"/>
    <property type="match status" value="1"/>
</dbReference>
<keyword evidence="4" id="KW-0288">FMN</keyword>
<gene>
    <name evidence="8" type="ORF">EOJ36_00175</name>
</gene>
<comment type="caution">
    <text evidence="8">The sequence shown here is derived from an EMBL/GenBank/DDBJ whole genome shotgun (WGS) entry which is preliminary data.</text>
</comment>
<name>A0A437PW47_9BACT</name>
<dbReference type="RefSeq" id="WP_127802001.1">
    <property type="nucleotide sequence ID" value="NZ_SACY01000001.1"/>
</dbReference>
<evidence type="ECO:0000256" key="2">
    <source>
        <dbReference type="ARBA" id="ARBA00007118"/>
    </source>
</evidence>
<evidence type="ECO:0000313" key="8">
    <source>
        <dbReference type="EMBL" id="RVU26448.1"/>
    </source>
</evidence>
<dbReference type="InterPro" id="IPR000415">
    <property type="entry name" value="Nitroreductase-like"/>
</dbReference>
<keyword evidence="5" id="KW-0521">NADP</keyword>
<evidence type="ECO:0000256" key="6">
    <source>
        <dbReference type="ARBA" id="ARBA00023002"/>
    </source>
</evidence>
<reference evidence="8 9" key="1">
    <citation type="submission" date="2019-01" db="EMBL/GenBank/DDBJ databases">
        <authorList>
            <person name="Chen W.-M."/>
        </authorList>
    </citation>
    <scope>NUCLEOTIDE SEQUENCE [LARGE SCALE GENOMIC DNA]</scope>
    <source>
        <strain evidence="8 9">FSY-15</strain>
    </source>
</reference>
<dbReference type="GO" id="GO:0016491">
    <property type="term" value="F:oxidoreductase activity"/>
    <property type="evidence" value="ECO:0007669"/>
    <property type="project" value="UniProtKB-KW"/>
</dbReference>
<comment type="cofactor">
    <cofactor evidence="1">
        <name>FMN</name>
        <dbReference type="ChEBI" id="CHEBI:58210"/>
    </cofactor>
</comment>
<dbReference type="InterPro" id="IPR029479">
    <property type="entry name" value="Nitroreductase"/>
</dbReference>
<comment type="similarity">
    <text evidence="2">Belongs to the nitroreductase family.</text>
</comment>
<keyword evidence="3" id="KW-0285">Flavoprotein</keyword>
<dbReference type="Gene3D" id="3.40.109.10">
    <property type="entry name" value="NADH Oxidase"/>
    <property type="match status" value="1"/>
</dbReference>
<dbReference type="Pfam" id="PF00881">
    <property type="entry name" value="Nitroreductase"/>
    <property type="match status" value="1"/>
</dbReference>
<dbReference type="PANTHER" id="PTHR43673">
    <property type="entry name" value="NAD(P)H NITROREDUCTASE YDGI-RELATED"/>
    <property type="match status" value="1"/>
</dbReference>
<dbReference type="InterPro" id="IPR033878">
    <property type="entry name" value="NfsB-like"/>
</dbReference>
<sequence length="209" mass="23183">MTLLESLEWRYAAKRMSGAKVSDDKIEHLLEAIRLSASGFGLQPYQVLVIENQDLKAQIQPIAYGQPQIVEASHLLVFAAWNEVTEEKINHFINTVSQQRNVPIEMLADYKNAIAGGLLSRPQDLQANWAAKQVYLAMGTALAAAAELRIDSTPMEGFIPAKLDELLGLKEKGLHSVLILAVGERHAEADFMSGATKVRYPKEELFIKL</sequence>
<organism evidence="8 9">
    <name type="scientific">Sandaracinomonas limnophila</name>
    <dbReference type="NCBI Taxonomy" id="1862386"/>
    <lineage>
        <taxon>Bacteria</taxon>
        <taxon>Pseudomonadati</taxon>
        <taxon>Bacteroidota</taxon>
        <taxon>Cytophagia</taxon>
        <taxon>Cytophagales</taxon>
        <taxon>Flectobacillaceae</taxon>
        <taxon>Sandaracinomonas</taxon>
    </lineage>
</organism>
<proteinExistence type="inferred from homology"/>
<evidence type="ECO:0000256" key="3">
    <source>
        <dbReference type="ARBA" id="ARBA00022630"/>
    </source>
</evidence>
<evidence type="ECO:0000256" key="1">
    <source>
        <dbReference type="ARBA" id="ARBA00001917"/>
    </source>
</evidence>
<protein>
    <submittedName>
        <fullName evidence="8">NAD(P)H-dependent oxidoreductase</fullName>
    </submittedName>
</protein>
<feature type="domain" description="Nitroreductase" evidence="7">
    <location>
        <begin position="8"/>
        <end position="183"/>
    </location>
</feature>
<dbReference type="AlphaFoldDB" id="A0A437PW47"/>
<dbReference type="SUPFAM" id="SSF55469">
    <property type="entry name" value="FMN-dependent nitroreductase-like"/>
    <property type="match status" value="1"/>
</dbReference>
<evidence type="ECO:0000256" key="5">
    <source>
        <dbReference type="ARBA" id="ARBA00022857"/>
    </source>
</evidence>
<evidence type="ECO:0000256" key="4">
    <source>
        <dbReference type="ARBA" id="ARBA00022643"/>
    </source>
</evidence>
<dbReference type="EMBL" id="SACY01000001">
    <property type="protein sequence ID" value="RVU26448.1"/>
    <property type="molecule type" value="Genomic_DNA"/>
</dbReference>
<keyword evidence="9" id="KW-1185">Reference proteome</keyword>
<accession>A0A437PW47</accession>
<keyword evidence="6" id="KW-0560">Oxidoreductase</keyword>
<evidence type="ECO:0000259" key="7">
    <source>
        <dbReference type="Pfam" id="PF00881"/>
    </source>
</evidence>
<dbReference type="Proteomes" id="UP000282832">
    <property type="component" value="Unassembled WGS sequence"/>
</dbReference>